<evidence type="ECO:0000313" key="3">
    <source>
        <dbReference type="Proteomes" id="UP000001072"/>
    </source>
</evidence>
<dbReference type="FunCoup" id="F4RLE7">
    <property type="interactions" value="32"/>
</dbReference>
<dbReference type="RefSeq" id="XP_007409717.1">
    <property type="nucleotide sequence ID" value="XM_007409655.1"/>
</dbReference>
<gene>
    <name evidence="2" type="ORF">MELLADRAFT_48252</name>
</gene>
<dbReference type="GeneID" id="18928504"/>
<name>F4RLE7_MELLP</name>
<protein>
    <recommendedName>
        <fullName evidence="4">Mitochondrial ATPase complex subunit ATP10</fullName>
    </recommendedName>
</protein>
<dbReference type="PANTHER" id="PTHR28106:SF1">
    <property type="entry name" value="MITOCHONDRIAL ATPASE COMPLEX SUBUNIT ATP10"/>
    <property type="match status" value="1"/>
</dbReference>
<dbReference type="VEuPathDB" id="FungiDB:MELLADRAFT_48252"/>
<dbReference type="STRING" id="747676.F4RLE7"/>
<dbReference type="InParanoid" id="F4RLE7"/>
<dbReference type="eggNOG" id="KOG4614">
    <property type="taxonomic scope" value="Eukaryota"/>
</dbReference>
<dbReference type="AlphaFoldDB" id="F4RLE7"/>
<dbReference type="Pfam" id="PF05176">
    <property type="entry name" value="ATP-synt_10"/>
    <property type="match status" value="1"/>
</dbReference>
<proteinExistence type="predicted"/>
<dbReference type="GO" id="GO:0033615">
    <property type="term" value="P:mitochondrial proton-transporting ATP synthase complex assembly"/>
    <property type="evidence" value="ECO:0007669"/>
    <property type="project" value="TreeGrafter"/>
</dbReference>
<reference evidence="3" key="1">
    <citation type="journal article" date="2011" name="Proc. Natl. Acad. Sci. U.S.A.">
        <title>Obligate biotrophy features unraveled by the genomic analysis of rust fungi.</title>
        <authorList>
            <person name="Duplessis S."/>
            <person name="Cuomo C.A."/>
            <person name="Lin Y.-C."/>
            <person name="Aerts A."/>
            <person name="Tisserant E."/>
            <person name="Veneault-Fourrey C."/>
            <person name="Joly D.L."/>
            <person name="Hacquard S."/>
            <person name="Amselem J."/>
            <person name="Cantarel B.L."/>
            <person name="Chiu R."/>
            <person name="Coutinho P.M."/>
            <person name="Feau N."/>
            <person name="Field M."/>
            <person name="Frey P."/>
            <person name="Gelhaye E."/>
            <person name="Goldberg J."/>
            <person name="Grabherr M.G."/>
            <person name="Kodira C.D."/>
            <person name="Kohler A."/>
            <person name="Kuees U."/>
            <person name="Lindquist E.A."/>
            <person name="Lucas S.M."/>
            <person name="Mago R."/>
            <person name="Mauceli E."/>
            <person name="Morin E."/>
            <person name="Murat C."/>
            <person name="Pangilinan J.L."/>
            <person name="Park R."/>
            <person name="Pearson M."/>
            <person name="Quesneville H."/>
            <person name="Rouhier N."/>
            <person name="Sakthikumar S."/>
            <person name="Salamov A.A."/>
            <person name="Schmutz J."/>
            <person name="Selles B."/>
            <person name="Shapiro H."/>
            <person name="Tanguay P."/>
            <person name="Tuskan G.A."/>
            <person name="Henrissat B."/>
            <person name="Van de Peer Y."/>
            <person name="Rouze P."/>
            <person name="Ellis J.G."/>
            <person name="Dodds P.N."/>
            <person name="Schein J.E."/>
            <person name="Zhong S."/>
            <person name="Hamelin R.C."/>
            <person name="Grigoriev I.V."/>
            <person name="Szabo L.J."/>
            <person name="Martin F."/>
        </authorList>
    </citation>
    <scope>NUCLEOTIDE SEQUENCE [LARGE SCALE GENOMIC DNA]</scope>
    <source>
        <strain evidence="3">98AG31 / pathotype 3-4-7</strain>
    </source>
</reference>
<evidence type="ECO:0000313" key="2">
    <source>
        <dbReference type="EMBL" id="EGG06757.1"/>
    </source>
</evidence>
<feature type="region of interest" description="Disordered" evidence="1">
    <location>
        <begin position="16"/>
        <end position="100"/>
    </location>
</feature>
<dbReference type="Proteomes" id="UP000001072">
    <property type="component" value="Unassembled WGS sequence"/>
</dbReference>
<dbReference type="HOGENOM" id="CLU_047290_1_0_1"/>
<dbReference type="EMBL" id="GL883106">
    <property type="protein sequence ID" value="EGG06757.1"/>
    <property type="molecule type" value="Genomic_DNA"/>
</dbReference>
<keyword evidence="3" id="KW-1185">Reference proteome</keyword>
<dbReference type="GO" id="GO:0005743">
    <property type="term" value="C:mitochondrial inner membrane"/>
    <property type="evidence" value="ECO:0007669"/>
    <property type="project" value="TreeGrafter"/>
</dbReference>
<evidence type="ECO:0000256" key="1">
    <source>
        <dbReference type="SAM" id="MobiDB-lite"/>
    </source>
</evidence>
<feature type="compositionally biased region" description="Polar residues" evidence="1">
    <location>
        <begin position="67"/>
        <end position="76"/>
    </location>
</feature>
<sequence length="323" mass="36692">MILTFGRYACRHPSRTRPCPLWNRSRPSSSSPLPNGTEPRSSIRRPDPSPRESSPVTSGATPAACATTFSTTSGENDATKLPPYLPRPLGVEEVPSTAPATKEEKLAKLVDEESRLRERKHIISEVSKGYYHDWATLRHNGNKLWTAPPSLIREERSLYFPDIKGIAISNKQMAHTTDLFDDKVTLLAVESTRMSEEHTRSFYTEPTRMLAGEPDFQLVRLNVQENPLKSWLVSLFINNLKRNVPAHQQSRYLLSNQNLEYFREPLGMANKLLGYVYLVDWDKKIRWAGCGFANAEEMRGLFTSSRALLKRISEKKQVDSSQD</sequence>
<dbReference type="InterPro" id="IPR007849">
    <property type="entry name" value="ATP10"/>
</dbReference>
<accession>F4RLE7</accession>
<dbReference type="PANTHER" id="PTHR28106">
    <property type="entry name" value="MITOCHONDRIAL ATPASE COMPLEX SUBUNIT ATP10"/>
    <property type="match status" value="1"/>
</dbReference>
<dbReference type="OrthoDB" id="17089at2759"/>
<organism evidence="3">
    <name type="scientific">Melampsora larici-populina (strain 98AG31 / pathotype 3-4-7)</name>
    <name type="common">Poplar leaf rust fungus</name>
    <dbReference type="NCBI Taxonomy" id="747676"/>
    <lineage>
        <taxon>Eukaryota</taxon>
        <taxon>Fungi</taxon>
        <taxon>Dikarya</taxon>
        <taxon>Basidiomycota</taxon>
        <taxon>Pucciniomycotina</taxon>
        <taxon>Pucciniomycetes</taxon>
        <taxon>Pucciniales</taxon>
        <taxon>Melampsoraceae</taxon>
        <taxon>Melampsora</taxon>
    </lineage>
</organism>
<dbReference type="KEGG" id="mlr:MELLADRAFT_48252"/>
<evidence type="ECO:0008006" key="4">
    <source>
        <dbReference type="Google" id="ProtNLM"/>
    </source>
</evidence>